<feature type="transmembrane region" description="Helical" evidence="9">
    <location>
        <begin position="12"/>
        <end position="28"/>
    </location>
</feature>
<dbReference type="OrthoDB" id="9810259at2"/>
<comment type="function">
    <text evidence="9">This protein specifically catalyzes the removal of signal peptides from prolipoproteins.</text>
</comment>
<keyword evidence="7 9" id="KW-1133">Transmembrane helix</keyword>
<keyword evidence="4 9" id="KW-0812">Transmembrane</keyword>
<evidence type="ECO:0000256" key="8">
    <source>
        <dbReference type="ARBA" id="ARBA00023136"/>
    </source>
</evidence>
<dbReference type="Proteomes" id="UP000245870">
    <property type="component" value="Unassembled WGS sequence"/>
</dbReference>
<keyword evidence="12" id="KW-1185">Reference proteome</keyword>
<keyword evidence="3 9" id="KW-0645">Protease</keyword>
<evidence type="ECO:0000256" key="9">
    <source>
        <dbReference type="HAMAP-Rule" id="MF_00161"/>
    </source>
</evidence>
<dbReference type="InterPro" id="IPR001872">
    <property type="entry name" value="Peptidase_A8"/>
</dbReference>
<evidence type="ECO:0000256" key="10">
    <source>
        <dbReference type="RuleBase" id="RU004181"/>
    </source>
</evidence>
<feature type="active site" evidence="9">
    <location>
        <position position="184"/>
    </location>
</feature>
<evidence type="ECO:0000256" key="6">
    <source>
        <dbReference type="ARBA" id="ARBA00022801"/>
    </source>
</evidence>
<name>A0A2U0TX57_9BACT</name>
<dbReference type="PANTHER" id="PTHR33695">
    <property type="entry name" value="LIPOPROTEIN SIGNAL PEPTIDASE"/>
    <property type="match status" value="1"/>
</dbReference>
<feature type="transmembrane region" description="Helical" evidence="9">
    <location>
        <begin position="98"/>
        <end position="121"/>
    </location>
</feature>
<protein>
    <recommendedName>
        <fullName evidence="9">Lipoprotein signal peptidase</fullName>
        <ecNumber evidence="9">3.4.23.36</ecNumber>
    </recommendedName>
    <alternativeName>
        <fullName evidence="9">Prolipoprotein signal peptidase</fullName>
    </alternativeName>
    <alternativeName>
        <fullName evidence="9">Signal peptidase II</fullName>
        <shortName evidence="9">SPase II</shortName>
    </alternativeName>
</protein>
<comment type="similarity">
    <text evidence="1 9 10">Belongs to the peptidase A8 family.</text>
</comment>
<dbReference type="AlphaFoldDB" id="A0A2U0TX57"/>
<keyword evidence="6 9" id="KW-0378">Hydrolase</keyword>
<dbReference type="GO" id="GO:0006508">
    <property type="term" value="P:proteolysis"/>
    <property type="evidence" value="ECO:0007669"/>
    <property type="project" value="UniProtKB-KW"/>
</dbReference>
<dbReference type="GO" id="GO:0004190">
    <property type="term" value="F:aspartic-type endopeptidase activity"/>
    <property type="evidence" value="ECO:0007669"/>
    <property type="project" value="UniProtKB-UniRule"/>
</dbReference>
<dbReference type="UniPathway" id="UPA00665"/>
<evidence type="ECO:0000256" key="7">
    <source>
        <dbReference type="ARBA" id="ARBA00022989"/>
    </source>
</evidence>
<organism evidence="11 12">
    <name type="scientific">Hallella colorans</name>
    <dbReference type="NCBI Taxonomy" id="1703337"/>
    <lineage>
        <taxon>Bacteria</taxon>
        <taxon>Pseudomonadati</taxon>
        <taxon>Bacteroidota</taxon>
        <taxon>Bacteroidia</taxon>
        <taxon>Bacteroidales</taxon>
        <taxon>Prevotellaceae</taxon>
        <taxon>Hallella</taxon>
    </lineage>
</organism>
<evidence type="ECO:0000256" key="3">
    <source>
        <dbReference type="ARBA" id="ARBA00022670"/>
    </source>
</evidence>
<feature type="transmembrane region" description="Helical" evidence="9">
    <location>
        <begin position="173"/>
        <end position="197"/>
    </location>
</feature>
<reference evidence="11 12" key="1">
    <citation type="submission" date="2018-05" db="EMBL/GenBank/DDBJ databases">
        <title>Genomic Encyclopedia of Type Strains, Phase IV (KMG-IV): sequencing the most valuable type-strain genomes for metagenomic binning, comparative biology and taxonomic classification.</title>
        <authorList>
            <person name="Goeker M."/>
        </authorList>
    </citation>
    <scope>NUCLEOTIDE SEQUENCE [LARGE SCALE GENOMIC DNA]</scope>
    <source>
        <strain evidence="11 12">DSM 100333</strain>
    </source>
</reference>
<gene>
    <name evidence="9" type="primary">lspA</name>
    <name evidence="11" type="ORF">C7379_1289</name>
</gene>
<accession>A0A2U0TX57</accession>
<evidence type="ECO:0000313" key="12">
    <source>
        <dbReference type="Proteomes" id="UP000245870"/>
    </source>
</evidence>
<dbReference type="Pfam" id="PF01252">
    <property type="entry name" value="Peptidase_A8"/>
    <property type="match status" value="1"/>
</dbReference>
<dbReference type="GO" id="GO:0005886">
    <property type="term" value="C:plasma membrane"/>
    <property type="evidence" value="ECO:0007669"/>
    <property type="project" value="UniProtKB-SubCell"/>
</dbReference>
<sequence>MKKKKTFMTDGRMAWILIIAILVIDQLIKIEVKTSMSLGESIHVADWFYIYFIENNGMAYGMTFINKLALSLLRIIAISAIGWYIWRMVRRQARTRYIIFLSMIVAGAAGNIFDSMFYGLIFSASSPYYISYFVPFGSGYSSFLMGKVVDMFYFPIIQTTWPNWVPFFGGNDFVFFSPVFNFADACITVGVICLLLFCRKDFDTKANPDTAESAPNQTIGSEE</sequence>
<keyword evidence="8 9" id="KW-0472">Membrane</keyword>
<evidence type="ECO:0000256" key="1">
    <source>
        <dbReference type="ARBA" id="ARBA00006139"/>
    </source>
</evidence>
<keyword evidence="5 9" id="KW-0064">Aspartyl protease</keyword>
<evidence type="ECO:0000256" key="5">
    <source>
        <dbReference type="ARBA" id="ARBA00022750"/>
    </source>
</evidence>
<evidence type="ECO:0000256" key="4">
    <source>
        <dbReference type="ARBA" id="ARBA00022692"/>
    </source>
</evidence>
<dbReference type="RefSeq" id="WP_116617403.1">
    <property type="nucleotide sequence ID" value="NZ_CAMQYP010000048.1"/>
</dbReference>
<feature type="transmembrane region" description="Helical" evidence="9">
    <location>
        <begin position="68"/>
        <end position="86"/>
    </location>
</feature>
<comment type="caution">
    <text evidence="11">The sequence shown here is derived from an EMBL/GenBank/DDBJ whole genome shotgun (WGS) entry which is preliminary data.</text>
</comment>
<dbReference type="PANTHER" id="PTHR33695:SF1">
    <property type="entry name" value="LIPOPROTEIN SIGNAL PEPTIDASE"/>
    <property type="match status" value="1"/>
</dbReference>
<keyword evidence="2 9" id="KW-1003">Cell membrane</keyword>
<dbReference type="EC" id="3.4.23.36" evidence="9"/>
<evidence type="ECO:0000256" key="2">
    <source>
        <dbReference type="ARBA" id="ARBA00022475"/>
    </source>
</evidence>
<proteinExistence type="inferred from homology"/>
<comment type="catalytic activity">
    <reaction evidence="9">
        <text>Release of signal peptides from bacterial membrane prolipoproteins. Hydrolyzes -Xaa-Yaa-Zaa-|-(S,diacylglyceryl)Cys-, in which Xaa is hydrophobic (preferably Leu), and Yaa (Ala or Ser) and Zaa (Gly or Ala) have small, neutral side chains.</text>
        <dbReference type="EC" id="3.4.23.36"/>
    </reaction>
</comment>
<dbReference type="PRINTS" id="PR00781">
    <property type="entry name" value="LIPOSIGPTASE"/>
</dbReference>
<evidence type="ECO:0000313" key="11">
    <source>
        <dbReference type="EMBL" id="PVX48168.1"/>
    </source>
</evidence>
<dbReference type="HAMAP" id="MF_00161">
    <property type="entry name" value="LspA"/>
    <property type="match status" value="1"/>
</dbReference>
<comment type="subcellular location">
    <subcellularLocation>
        <location evidence="9">Cell membrane</location>
        <topology evidence="9">Multi-pass membrane protein</topology>
    </subcellularLocation>
</comment>
<dbReference type="NCBIfam" id="NF011369">
    <property type="entry name" value="PRK14788.1"/>
    <property type="match status" value="1"/>
</dbReference>
<dbReference type="EMBL" id="QENY01000028">
    <property type="protein sequence ID" value="PVX48168.1"/>
    <property type="molecule type" value="Genomic_DNA"/>
</dbReference>
<comment type="pathway">
    <text evidence="9">Protein modification; lipoprotein biosynthesis (signal peptide cleavage).</text>
</comment>
<feature type="active site" evidence="9">
    <location>
        <position position="150"/>
    </location>
</feature>